<gene>
    <name evidence="1" type="ORF">ERS450000_02441</name>
</gene>
<evidence type="ECO:0000313" key="1">
    <source>
        <dbReference type="EMBL" id="CRY77517.1"/>
    </source>
</evidence>
<dbReference type="EMBL" id="LN868938">
    <property type="protein sequence ID" value="CRY77517.1"/>
    <property type="molecule type" value="Genomic_DNA"/>
</dbReference>
<reference evidence="2" key="1">
    <citation type="submission" date="2015-03" db="EMBL/GenBank/DDBJ databases">
        <authorList>
            <consortium name="Pathogen Informatics"/>
        </authorList>
    </citation>
    <scope>NUCLEOTIDE SEQUENCE [LARGE SCALE GENOMIC DNA]</scope>
    <source>
        <strain evidence="2">NCTC11134</strain>
    </source>
</reference>
<proteinExistence type="predicted"/>
<dbReference type="Proteomes" id="UP000057820">
    <property type="component" value="Chromosome 1"/>
</dbReference>
<accession>A0A0H5NQD4</accession>
<name>A0A0H5NQD4_NOCFR</name>
<sequence>MWHEFAEQTFEANLYDPGLYGDDGDRRWTSADGAEAWLHQCLTQVSETGLVAVPMPVSAATSRQARTLRGVSLRKGVLRALVAGLDADRHLWVLSGTDGERPDHVLLIDAAGDPTRVATAWRAFRDHPTHPDAAGYAVRVIDRLDDRVDLTPADPGTTELDRYPDLLATLSESPLETAPALAPAEPAAGVVTLGELAEAGMVSFHQSPPTVRAETGVPMWTAKDVRLGRPPSRLGDEQAPGAVPVRPGDVVAVMADRIVRVFREGEGVLLGPGIELVRADPEVLDPEFLAGVLRAAVEGSRGSIDLYEVALPRLTPADQRRYARAFARLRKLEEDWLQRRATIEALVRIGYRGLATARLRPADTGDLGG</sequence>
<dbReference type="RefSeq" id="WP_060592615.1">
    <property type="nucleotide sequence ID" value="NZ_CP031418.1"/>
</dbReference>
<organism evidence="1 2">
    <name type="scientific">Nocardia farcinica</name>
    <dbReference type="NCBI Taxonomy" id="37329"/>
    <lineage>
        <taxon>Bacteria</taxon>
        <taxon>Bacillati</taxon>
        <taxon>Actinomycetota</taxon>
        <taxon>Actinomycetes</taxon>
        <taxon>Mycobacteriales</taxon>
        <taxon>Nocardiaceae</taxon>
        <taxon>Nocardia</taxon>
    </lineage>
</organism>
<dbReference type="AlphaFoldDB" id="A0A0H5NQD4"/>
<protein>
    <submittedName>
        <fullName evidence="1">Uncharacterized protein</fullName>
    </submittedName>
</protein>
<dbReference type="KEGG" id="nfr:ERS450000_02441"/>
<evidence type="ECO:0000313" key="2">
    <source>
        <dbReference type="Proteomes" id="UP000057820"/>
    </source>
</evidence>